<evidence type="ECO:0000256" key="3">
    <source>
        <dbReference type="ARBA" id="ARBA00022840"/>
    </source>
</evidence>
<comment type="cofactor">
    <cofactor evidence="1">
        <name>Mg(2+)</name>
        <dbReference type="ChEBI" id="CHEBI:18420"/>
    </cofactor>
</comment>
<dbReference type="GeneID" id="121232218"/>
<name>A0ABM3C338_GOSHI</name>
<evidence type="ECO:0000313" key="5">
    <source>
        <dbReference type="RefSeq" id="XP_040973713.1"/>
    </source>
</evidence>
<keyword evidence="3" id="KW-0067">ATP-binding</keyword>
<accession>A0ABM3C338</accession>
<keyword evidence="4" id="KW-1185">Reference proteome</keyword>
<protein>
    <submittedName>
        <fullName evidence="5">Long chain acyl-CoA synthetase 6, peroxisomal isoform X2</fullName>
    </submittedName>
</protein>
<gene>
    <name evidence="5" type="primary">LOC121232218</name>
</gene>
<evidence type="ECO:0000256" key="2">
    <source>
        <dbReference type="ARBA" id="ARBA00022741"/>
    </source>
</evidence>
<keyword evidence="2" id="KW-0547">Nucleotide-binding</keyword>
<evidence type="ECO:0000256" key="1">
    <source>
        <dbReference type="ARBA" id="ARBA00001946"/>
    </source>
</evidence>
<evidence type="ECO:0000313" key="4">
    <source>
        <dbReference type="Proteomes" id="UP000818029"/>
    </source>
</evidence>
<dbReference type="Proteomes" id="UP000818029">
    <property type="component" value="Chromosome A01"/>
</dbReference>
<proteinExistence type="predicted"/>
<reference evidence="4" key="1">
    <citation type="journal article" date="2020" name="Nat. Genet.">
        <title>Genomic diversifications of five Gossypium allopolyploid species and their impact on cotton improvement.</title>
        <authorList>
            <person name="Chen Z.J."/>
            <person name="Sreedasyam A."/>
            <person name="Ando A."/>
            <person name="Song Q."/>
            <person name="De Santiago L.M."/>
            <person name="Hulse-Kemp A.M."/>
            <person name="Ding M."/>
            <person name="Ye W."/>
            <person name="Kirkbride R.C."/>
            <person name="Jenkins J."/>
            <person name="Plott C."/>
            <person name="Lovell J."/>
            <person name="Lin Y.M."/>
            <person name="Vaughn R."/>
            <person name="Liu B."/>
            <person name="Simpson S."/>
            <person name="Scheffler B.E."/>
            <person name="Wen L."/>
            <person name="Saski C.A."/>
            <person name="Grover C.E."/>
            <person name="Hu G."/>
            <person name="Conover J.L."/>
            <person name="Carlson J.W."/>
            <person name="Shu S."/>
            <person name="Boston L.B."/>
            <person name="Williams M."/>
            <person name="Peterson D.G."/>
            <person name="McGee K."/>
            <person name="Jones D.C."/>
            <person name="Wendel J.F."/>
            <person name="Stelly D.M."/>
            <person name="Grimwood J."/>
            <person name="Schmutz J."/>
        </authorList>
    </citation>
    <scope>NUCLEOTIDE SEQUENCE [LARGE SCALE GENOMIC DNA]</scope>
    <source>
        <strain evidence="4">cv. TM-1</strain>
    </source>
</reference>
<reference evidence="5" key="2">
    <citation type="submission" date="2025-08" db="UniProtKB">
        <authorList>
            <consortium name="RefSeq"/>
        </authorList>
    </citation>
    <scope>IDENTIFICATION</scope>
</reference>
<dbReference type="RefSeq" id="XP_040973713.1">
    <property type="nucleotide sequence ID" value="XM_041117779.1"/>
</dbReference>
<dbReference type="SUPFAM" id="SSF56801">
    <property type="entry name" value="Acetyl-CoA synthetase-like"/>
    <property type="match status" value="1"/>
</dbReference>
<dbReference type="PANTHER" id="PTHR43272:SF33">
    <property type="entry name" value="AMP-BINDING DOMAIN-CONTAINING PROTEIN-RELATED"/>
    <property type="match status" value="1"/>
</dbReference>
<organism evidence="4 5">
    <name type="scientific">Gossypium hirsutum</name>
    <name type="common">Upland cotton</name>
    <name type="synonym">Gossypium mexicanum</name>
    <dbReference type="NCBI Taxonomy" id="3635"/>
    <lineage>
        <taxon>Eukaryota</taxon>
        <taxon>Viridiplantae</taxon>
        <taxon>Streptophyta</taxon>
        <taxon>Embryophyta</taxon>
        <taxon>Tracheophyta</taxon>
        <taxon>Spermatophyta</taxon>
        <taxon>Magnoliopsida</taxon>
        <taxon>eudicotyledons</taxon>
        <taxon>Gunneridae</taxon>
        <taxon>Pentapetalae</taxon>
        <taxon>rosids</taxon>
        <taxon>malvids</taxon>
        <taxon>Malvales</taxon>
        <taxon>Malvaceae</taxon>
        <taxon>Malvoideae</taxon>
        <taxon>Gossypium</taxon>
    </lineage>
</organism>
<sequence length="151" mass="16638">MDSITAERRLNAIHGHLVPVVVVGAGSHSNDLRSNPTAGEFLCEKGYSVVLPEKLQTGKWNVYRSACSPFKLVTRFPDHPDIGTLHDNFVQAVDTFRDYKYLGTRIRVDGTIGEYKWMTYGEAGTARAAIGSGLLFHGIPKGSCVGFYFIN</sequence>
<dbReference type="PANTHER" id="PTHR43272">
    <property type="entry name" value="LONG-CHAIN-FATTY-ACID--COA LIGASE"/>
    <property type="match status" value="1"/>
</dbReference>